<dbReference type="EMBL" id="CAJJDM010000091">
    <property type="protein sequence ID" value="CAD8091405.1"/>
    <property type="molecule type" value="Genomic_DNA"/>
</dbReference>
<dbReference type="Proteomes" id="UP000688137">
    <property type="component" value="Unassembled WGS sequence"/>
</dbReference>
<evidence type="ECO:0000256" key="1">
    <source>
        <dbReference type="SAM" id="Coils"/>
    </source>
</evidence>
<evidence type="ECO:0000313" key="2">
    <source>
        <dbReference type="EMBL" id="CAD8091405.1"/>
    </source>
</evidence>
<reference evidence="2" key="1">
    <citation type="submission" date="2021-01" db="EMBL/GenBank/DDBJ databases">
        <authorList>
            <consortium name="Genoscope - CEA"/>
            <person name="William W."/>
        </authorList>
    </citation>
    <scope>NUCLEOTIDE SEQUENCE</scope>
</reference>
<keyword evidence="3" id="KW-1185">Reference proteome</keyword>
<sequence length="361" mass="43336">MEGMSKIQVKDELRRLRNEITKLQEQNNHLETQIMSLQSQNQSLIQEISQLNMTIEQYQYTINDANKQKYIFEVYKEMIRQFELNFQELQLQNERLRQQDHKVAFLITEIERLNNLIKQLNTDADEWKQKYQRIELALMDYRQIEKQIEVQLIKNELLIDEIERLKKYQNKSNMILINSLNSMISLNLKQVLIKLMQMQVQTESKTSTILQDNERLQRQHQQYQQQISTLQIQVQEQITKNQQLIAQQQQSNMMNNNNTEIDKLKRQIHEYESKIAILSLELTRVRNTKQISNLYDKSDKIMELLTIIVMMSAELDNLRGITYEKSTVQSQRLQDNTIQSIRSQSINNQQVNYSYSNWKQK</sequence>
<accession>A0A8S1NQL1</accession>
<feature type="coiled-coil region" evidence="1">
    <location>
        <begin position="206"/>
        <end position="288"/>
    </location>
</feature>
<feature type="coiled-coil region" evidence="1">
    <location>
        <begin position="6"/>
        <end position="144"/>
    </location>
</feature>
<dbReference type="AlphaFoldDB" id="A0A8S1NQL1"/>
<proteinExistence type="predicted"/>
<organism evidence="2 3">
    <name type="scientific">Paramecium primaurelia</name>
    <dbReference type="NCBI Taxonomy" id="5886"/>
    <lineage>
        <taxon>Eukaryota</taxon>
        <taxon>Sar</taxon>
        <taxon>Alveolata</taxon>
        <taxon>Ciliophora</taxon>
        <taxon>Intramacronucleata</taxon>
        <taxon>Oligohymenophorea</taxon>
        <taxon>Peniculida</taxon>
        <taxon>Parameciidae</taxon>
        <taxon>Paramecium</taxon>
    </lineage>
</organism>
<name>A0A8S1NQL1_PARPR</name>
<keyword evidence="1" id="KW-0175">Coiled coil</keyword>
<protein>
    <submittedName>
        <fullName evidence="2">Uncharacterized protein</fullName>
    </submittedName>
</protein>
<comment type="caution">
    <text evidence="2">The sequence shown here is derived from an EMBL/GenBank/DDBJ whole genome shotgun (WGS) entry which is preliminary data.</text>
</comment>
<evidence type="ECO:0000313" key="3">
    <source>
        <dbReference type="Proteomes" id="UP000688137"/>
    </source>
</evidence>
<gene>
    <name evidence="2" type="ORF">PPRIM_AZ9-3.1.T0880051</name>
</gene>